<dbReference type="EMBL" id="SMKA01000001">
    <property type="protein sequence ID" value="TDC35876.1"/>
    <property type="molecule type" value="Genomic_DNA"/>
</dbReference>
<gene>
    <name evidence="2" type="ORF">E1261_00690</name>
</gene>
<dbReference type="Proteomes" id="UP000295075">
    <property type="component" value="Unassembled WGS sequence"/>
</dbReference>
<name>A0A4R4QJ92_9ACTN</name>
<dbReference type="AlphaFoldDB" id="A0A4R4QJ92"/>
<organism evidence="2 3">
    <name type="scientific">Kribbella albertanoniae</name>
    <dbReference type="NCBI Taxonomy" id="1266829"/>
    <lineage>
        <taxon>Bacteria</taxon>
        <taxon>Bacillati</taxon>
        <taxon>Actinomycetota</taxon>
        <taxon>Actinomycetes</taxon>
        <taxon>Propionibacteriales</taxon>
        <taxon>Kribbellaceae</taxon>
        <taxon>Kribbella</taxon>
    </lineage>
</organism>
<protein>
    <submittedName>
        <fullName evidence="2">Uncharacterized protein</fullName>
    </submittedName>
</protein>
<proteinExistence type="predicted"/>
<keyword evidence="1" id="KW-1133">Transmembrane helix</keyword>
<feature type="transmembrane region" description="Helical" evidence="1">
    <location>
        <begin position="36"/>
        <end position="58"/>
    </location>
</feature>
<dbReference type="RefSeq" id="WP_020385318.1">
    <property type="nucleotide sequence ID" value="NZ_SMKA01000001.1"/>
</dbReference>
<comment type="caution">
    <text evidence="2">The sequence shown here is derived from an EMBL/GenBank/DDBJ whole genome shotgun (WGS) entry which is preliminary data.</text>
</comment>
<evidence type="ECO:0000313" key="3">
    <source>
        <dbReference type="Proteomes" id="UP000295075"/>
    </source>
</evidence>
<dbReference type="OrthoDB" id="3430070at2"/>
<keyword evidence="1" id="KW-0472">Membrane</keyword>
<evidence type="ECO:0000256" key="1">
    <source>
        <dbReference type="SAM" id="Phobius"/>
    </source>
</evidence>
<evidence type="ECO:0000313" key="2">
    <source>
        <dbReference type="EMBL" id="TDC35876.1"/>
    </source>
</evidence>
<reference evidence="2 3" key="1">
    <citation type="submission" date="2019-03" db="EMBL/GenBank/DDBJ databases">
        <title>Draft genome sequences of novel Actinobacteria.</title>
        <authorList>
            <person name="Sahin N."/>
            <person name="Ay H."/>
            <person name="Saygin H."/>
        </authorList>
    </citation>
    <scope>NUCLEOTIDE SEQUENCE [LARGE SCALE GENOMIC DNA]</scope>
    <source>
        <strain evidence="2 3">JCM 30547</strain>
    </source>
</reference>
<sequence length="126" mass="12833">MNRISESVASALIQAQVPLPDAAWDVKSFLENAKTYLQTTGGLLLMALGTAGLIWGVVQLIKKLIGGQQNGKGHGWGEIVMLILIGGAVGTGGWTLVNAVGSGGQTTIEELGGGTIVVAPGPIEGR</sequence>
<accession>A0A4R4QJ92</accession>
<keyword evidence="1" id="KW-0812">Transmembrane</keyword>
<keyword evidence="3" id="KW-1185">Reference proteome</keyword>
<feature type="transmembrane region" description="Helical" evidence="1">
    <location>
        <begin position="79"/>
        <end position="97"/>
    </location>
</feature>